<dbReference type="Proteomes" id="UP001301216">
    <property type="component" value="Unassembled WGS sequence"/>
</dbReference>
<name>A0ABT3QQW8_9HYPH</name>
<evidence type="ECO:0000313" key="2">
    <source>
        <dbReference type="EMBL" id="MCX2698008.1"/>
    </source>
</evidence>
<gene>
    <name evidence="2" type="ORF">OPR82_14745</name>
</gene>
<sequence length="102" mass="11124">MKNYFLSIVSMLTLIASTPVYANQENITHIVPSSTFNTSAMNASRVLYNGNFASATNKYLAFDSQCLYGSQDECEAANDDDVTGERGMCYSSNDGCWHPVSG</sequence>
<organism evidence="2 3">
    <name type="scientific">Ochrobactrum chromiisoli</name>
    <dbReference type="NCBI Taxonomy" id="2993941"/>
    <lineage>
        <taxon>Bacteria</taxon>
        <taxon>Pseudomonadati</taxon>
        <taxon>Pseudomonadota</taxon>
        <taxon>Alphaproteobacteria</taxon>
        <taxon>Hyphomicrobiales</taxon>
        <taxon>Brucellaceae</taxon>
        <taxon>Brucella/Ochrobactrum group</taxon>
        <taxon>Ochrobactrum</taxon>
    </lineage>
</organism>
<dbReference type="EMBL" id="JAPHAV010000007">
    <property type="protein sequence ID" value="MCX2698008.1"/>
    <property type="molecule type" value="Genomic_DNA"/>
</dbReference>
<keyword evidence="1" id="KW-0732">Signal</keyword>
<comment type="caution">
    <text evidence="2">The sequence shown here is derived from an EMBL/GenBank/DDBJ whole genome shotgun (WGS) entry which is preliminary data.</text>
</comment>
<feature type="signal peptide" evidence="1">
    <location>
        <begin position="1"/>
        <end position="22"/>
    </location>
</feature>
<reference evidence="2 3" key="1">
    <citation type="submission" date="2022-11" db="EMBL/GenBank/DDBJ databases">
        <title>Brucella sp. YY2X, whole genome shotgun sequencing project.</title>
        <authorList>
            <person name="Yang Y."/>
        </authorList>
    </citation>
    <scope>NUCLEOTIDE SEQUENCE [LARGE SCALE GENOMIC DNA]</scope>
    <source>
        <strain evidence="2 3">YY2X</strain>
    </source>
</reference>
<proteinExistence type="predicted"/>
<evidence type="ECO:0000256" key="1">
    <source>
        <dbReference type="SAM" id="SignalP"/>
    </source>
</evidence>
<keyword evidence="3" id="KW-1185">Reference proteome</keyword>
<protein>
    <submittedName>
        <fullName evidence="2">Uncharacterized protein</fullName>
    </submittedName>
</protein>
<evidence type="ECO:0000313" key="3">
    <source>
        <dbReference type="Proteomes" id="UP001301216"/>
    </source>
</evidence>
<feature type="chain" id="PRO_5047411898" evidence="1">
    <location>
        <begin position="23"/>
        <end position="102"/>
    </location>
</feature>
<dbReference type="RefSeq" id="WP_265985648.1">
    <property type="nucleotide sequence ID" value="NZ_JAPHAV010000007.1"/>
</dbReference>
<accession>A0ABT3QQW8</accession>